<dbReference type="InterPro" id="IPR007488">
    <property type="entry name" value="DUF535"/>
</dbReference>
<dbReference type="GO" id="GO:0006974">
    <property type="term" value="P:DNA damage response"/>
    <property type="evidence" value="ECO:0007669"/>
    <property type="project" value="TreeGrafter"/>
</dbReference>
<evidence type="ECO:0000313" key="1">
    <source>
        <dbReference type="EMBL" id="AMP02729.1"/>
    </source>
</evidence>
<proteinExistence type="predicted"/>
<sequence length="347" mass="38762">MLSNIPARILKRAPANALSGDRPSQGIFSRLQYLFALQSAAPARTQAAGPARVSLYTCLAHSRPGISRLAKRIKLTARGMLHYQVTQQWLSYWNATPMRAQLAAATPRLLQKIYRPYQSLRLQDRRERLNLLVNHYDFIYQQGLAPLVLRASAAPVSLGGFSGKSGTVYEIRLASVATLDREGELTLMLCCDRQLLFSIAFTFHRDSSMPCIGIGCLQGPRGSDTQEQVRRATRDMFGLRPKSLMLRLVREIGQAYGCKKLILVGNQNRVLFHQVRTGKVLANYDDFWQEVGASARPDGDYQLRCDDIAQPDLATIPSHKRAEARRRIALTEQAVQAALNGFCAHPL</sequence>
<dbReference type="Proteomes" id="UP000074561">
    <property type="component" value="Chromosome"/>
</dbReference>
<reference evidence="1 2" key="1">
    <citation type="submission" date="2015-11" db="EMBL/GenBank/DDBJ databases">
        <title>Exploring the genomic traits of fungus-feeding bacterial genus Collimonas.</title>
        <authorList>
            <person name="Song C."/>
            <person name="Schmidt R."/>
            <person name="de Jager V."/>
            <person name="Krzyzanowska D."/>
            <person name="Jongedijk E."/>
            <person name="Cankar K."/>
            <person name="Beekwilder J."/>
            <person name="van Veen A."/>
            <person name="de Boer W."/>
            <person name="van Veen J.A."/>
            <person name="Garbeva P."/>
        </authorList>
    </citation>
    <scope>NUCLEOTIDE SEQUENCE [LARGE SCALE GENOMIC DNA]</scope>
    <source>
        <strain evidence="1 2">Ter91</strain>
    </source>
</reference>
<dbReference type="Pfam" id="PF04393">
    <property type="entry name" value="DUF535"/>
    <property type="match status" value="1"/>
</dbReference>
<evidence type="ECO:0000313" key="2">
    <source>
        <dbReference type="Proteomes" id="UP000074561"/>
    </source>
</evidence>
<name>A0A127PY75_9BURK</name>
<dbReference type="EMBL" id="CP013234">
    <property type="protein sequence ID" value="AMP02729.1"/>
    <property type="molecule type" value="Genomic_DNA"/>
</dbReference>
<organism evidence="1 2">
    <name type="scientific">Collimonas pratensis</name>
    <dbReference type="NCBI Taxonomy" id="279113"/>
    <lineage>
        <taxon>Bacteria</taxon>
        <taxon>Pseudomonadati</taxon>
        <taxon>Pseudomonadota</taxon>
        <taxon>Betaproteobacteria</taxon>
        <taxon>Burkholderiales</taxon>
        <taxon>Oxalobacteraceae</taxon>
        <taxon>Collimonas</taxon>
    </lineage>
</organism>
<dbReference type="PANTHER" id="PTHR38785:SF1">
    <property type="entry name" value="HOMOLOG OF VIRK"/>
    <property type="match status" value="1"/>
</dbReference>
<dbReference type="PATRIC" id="fig|279113.9.peg.336"/>
<accession>A0A127PY75</accession>
<protein>
    <recommendedName>
        <fullName evidence="3">DUF535 domain-containing protein</fullName>
    </recommendedName>
</protein>
<evidence type="ECO:0008006" key="3">
    <source>
        <dbReference type="Google" id="ProtNLM"/>
    </source>
</evidence>
<dbReference type="AlphaFoldDB" id="A0A127PY75"/>
<dbReference type="PANTHER" id="PTHR38785">
    <property type="entry name" value="HOMOLOG OF VIRK"/>
    <property type="match status" value="1"/>
</dbReference>
<dbReference type="STRING" id="279113.CPter91_0330"/>
<dbReference type="KEGG" id="cpra:CPter91_0330"/>
<gene>
    <name evidence="1" type="ORF">CPter91_0330</name>
</gene>